<dbReference type="KEGG" id="svn:CP980_07780"/>
<evidence type="ECO:0000313" key="7">
    <source>
        <dbReference type="Proteomes" id="UP000325563"/>
    </source>
</evidence>
<name>A0A5J6J472_STRVI</name>
<dbReference type="Proteomes" id="UP000325563">
    <property type="component" value="Chromosome"/>
</dbReference>
<keyword evidence="1" id="KW-0805">Transcription regulation</keyword>
<dbReference type="Pfam" id="PF00356">
    <property type="entry name" value="LacI"/>
    <property type="match status" value="1"/>
</dbReference>
<dbReference type="Gene3D" id="1.10.260.40">
    <property type="entry name" value="lambda repressor-like DNA-binding domains"/>
    <property type="match status" value="1"/>
</dbReference>
<dbReference type="Pfam" id="PF13377">
    <property type="entry name" value="Peripla_BP_3"/>
    <property type="match status" value="1"/>
</dbReference>
<reference evidence="6 7" key="1">
    <citation type="submission" date="2017-09" db="EMBL/GenBank/DDBJ databases">
        <authorList>
            <person name="Lee N."/>
            <person name="Cho B.-K."/>
        </authorList>
    </citation>
    <scope>NUCLEOTIDE SEQUENCE [LARGE SCALE GENOMIC DNA]</scope>
    <source>
        <strain evidence="6 7">ATCC 27476</strain>
    </source>
</reference>
<evidence type="ECO:0000256" key="2">
    <source>
        <dbReference type="ARBA" id="ARBA00023125"/>
    </source>
</evidence>
<dbReference type="SUPFAM" id="SSF47413">
    <property type="entry name" value="lambda repressor-like DNA-binding domains"/>
    <property type="match status" value="1"/>
</dbReference>
<dbReference type="CDD" id="cd01392">
    <property type="entry name" value="HTH_LacI"/>
    <property type="match status" value="1"/>
</dbReference>
<dbReference type="PROSITE" id="PS00356">
    <property type="entry name" value="HTH_LACI_1"/>
    <property type="match status" value="1"/>
</dbReference>
<proteinExistence type="predicted"/>
<dbReference type="PROSITE" id="PS50932">
    <property type="entry name" value="HTH_LACI_2"/>
    <property type="match status" value="1"/>
</dbReference>
<dbReference type="Gene3D" id="3.40.50.2300">
    <property type="match status" value="2"/>
</dbReference>
<keyword evidence="3" id="KW-0804">Transcription</keyword>
<evidence type="ECO:0000259" key="5">
    <source>
        <dbReference type="PROSITE" id="PS50932"/>
    </source>
</evidence>
<dbReference type="EMBL" id="CP023692">
    <property type="protein sequence ID" value="QEV44973.1"/>
    <property type="molecule type" value="Genomic_DNA"/>
</dbReference>
<dbReference type="SMART" id="SM00354">
    <property type="entry name" value="HTH_LACI"/>
    <property type="match status" value="1"/>
</dbReference>
<evidence type="ECO:0000256" key="3">
    <source>
        <dbReference type="ARBA" id="ARBA00023163"/>
    </source>
</evidence>
<evidence type="ECO:0000313" key="6">
    <source>
        <dbReference type="EMBL" id="QEV44973.1"/>
    </source>
</evidence>
<dbReference type="InterPro" id="IPR028082">
    <property type="entry name" value="Peripla_BP_I"/>
</dbReference>
<feature type="region of interest" description="Disordered" evidence="4">
    <location>
        <begin position="18"/>
        <end position="39"/>
    </location>
</feature>
<dbReference type="PANTHER" id="PTHR30146">
    <property type="entry name" value="LACI-RELATED TRANSCRIPTIONAL REPRESSOR"/>
    <property type="match status" value="1"/>
</dbReference>
<dbReference type="GO" id="GO:0000976">
    <property type="term" value="F:transcription cis-regulatory region binding"/>
    <property type="evidence" value="ECO:0007669"/>
    <property type="project" value="TreeGrafter"/>
</dbReference>
<feature type="domain" description="HTH lacI-type" evidence="5">
    <location>
        <begin position="41"/>
        <end position="94"/>
    </location>
</feature>
<dbReference type="GO" id="GO:0003700">
    <property type="term" value="F:DNA-binding transcription factor activity"/>
    <property type="evidence" value="ECO:0007669"/>
    <property type="project" value="TreeGrafter"/>
</dbReference>
<dbReference type="PANTHER" id="PTHR30146:SF153">
    <property type="entry name" value="LACTOSE OPERON REPRESSOR"/>
    <property type="match status" value="1"/>
</dbReference>
<dbReference type="SUPFAM" id="SSF53822">
    <property type="entry name" value="Periplasmic binding protein-like I"/>
    <property type="match status" value="1"/>
</dbReference>
<feature type="compositionally biased region" description="Basic residues" evidence="4">
    <location>
        <begin position="19"/>
        <end position="28"/>
    </location>
</feature>
<sequence>MATPRSVWPGHCLINPLTRTRRGRRNPYRRPYDDPVPGPGPTIADIARAAEVSTATVSHALGGTGRVGESTRRRVREVAAALGYSARRGPRTRTLGLAVTTYAGSPWNYVEIAYFSRLLTAATAAAHARGYALTLLPADRGAEPLWHDLAVDGMLLLDSPAGDPVLRALRARGLPVVFDGRPPDPRPGDVWVDNDHEATTREVLDHLAAAGATRIALHSAYGREYYTGAVTSAYARWCAERGMARLVVPFDPEDGAGHAFDPVFAGPGRPGSDAVYCVYDPGGRQVLAAAARHGLRIPHDLLLVCASEDPSYAAGDPPVSTVTLRPEVIGESAVAALVALLESPHAAEPGQLTVPAALTVRTSSRIPPRAAPGGPSL</sequence>
<keyword evidence="7" id="KW-1185">Reference proteome</keyword>
<organism evidence="6 7">
    <name type="scientific">Streptomyces vinaceus</name>
    <dbReference type="NCBI Taxonomy" id="1960"/>
    <lineage>
        <taxon>Bacteria</taxon>
        <taxon>Bacillati</taxon>
        <taxon>Actinomycetota</taxon>
        <taxon>Actinomycetes</taxon>
        <taxon>Kitasatosporales</taxon>
        <taxon>Streptomycetaceae</taxon>
        <taxon>Streptomyces</taxon>
    </lineage>
</organism>
<accession>A0A5J6J472</accession>
<dbReference type="AlphaFoldDB" id="A0A5J6J472"/>
<gene>
    <name evidence="6" type="ORF">CP980_07780</name>
</gene>
<keyword evidence="2" id="KW-0238">DNA-binding</keyword>
<dbReference type="InterPro" id="IPR046335">
    <property type="entry name" value="LacI/GalR-like_sensor"/>
</dbReference>
<dbReference type="InterPro" id="IPR010982">
    <property type="entry name" value="Lambda_DNA-bd_dom_sf"/>
</dbReference>
<dbReference type="InterPro" id="IPR000843">
    <property type="entry name" value="HTH_LacI"/>
</dbReference>
<evidence type="ECO:0000256" key="1">
    <source>
        <dbReference type="ARBA" id="ARBA00023015"/>
    </source>
</evidence>
<evidence type="ECO:0000256" key="4">
    <source>
        <dbReference type="SAM" id="MobiDB-lite"/>
    </source>
</evidence>
<protein>
    <submittedName>
        <fullName evidence="6">LacI family transcriptional regulator</fullName>
    </submittedName>
</protein>